<dbReference type="PANTHER" id="PTHR43464">
    <property type="entry name" value="METHYLTRANSFERASE"/>
    <property type="match status" value="1"/>
</dbReference>
<dbReference type="GO" id="GO:0032259">
    <property type="term" value="P:methylation"/>
    <property type="evidence" value="ECO:0007669"/>
    <property type="project" value="UniProtKB-KW"/>
</dbReference>
<evidence type="ECO:0000313" key="4">
    <source>
        <dbReference type="EMBL" id="MFD1247650.1"/>
    </source>
</evidence>
<gene>
    <name evidence="4" type="ORF">ACFQ3F_07610</name>
</gene>
<dbReference type="Proteomes" id="UP001597229">
    <property type="component" value="Unassembled WGS sequence"/>
</dbReference>
<dbReference type="RefSeq" id="WP_367920904.1">
    <property type="nucleotide sequence ID" value="NZ_BAABAC010000037.1"/>
</dbReference>
<keyword evidence="3" id="KW-0949">S-adenosyl-L-methionine</keyword>
<dbReference type="InterPro" id="IPR029063">
    <property type="entry name" value="SAM-dependent_MTases_sf"/>
</dbReference>
<dbReference type="Pfam" id="PF13489">
    <property type="entry name" value="Methyltransf_23"/>
    <property type="match status" value="1"/>
</dbReference>
<dbReference type="SUPFAM" id="SSF53335">
    <property type="entry name" value="S-adenosyl-L-methionine-dependent methyltransferases"/>
    <property type="match status" value="1"/>
</dbReference>
<name>A0ABW3VYJ7_9ACTN</name>
<sequence length="206" mass="22932">MVDERDIDSGAATAGSDYAERLRRKEGAAWKRLLDVQRPYRWNLRRLELGRTLDVGCGLGRNLKNLGPGSIGVDHNADSIAIARQAGLDAYTTDEFWATDLGAPASFDSLLLAHVLEHVSYDVADSIVRQYLPCLRPGGKVVFITPQEVGYRSDHTHIRWVDKAGLREHADALGLQVQRSYSFPFPRVAGKVFKYNEFVQLATYAG</sequence>
<evidence type="ECO:0000256" key="1">
    <source>
        <dbReference type="ARBA" id="ARBA00022603"/>
    </source>
</evidence>
<evidence type="ECO:0000256" key="3">
    <source>
        <dbReference type="ARBA" id="ARBA00022691"/>
    </source>
</evidence>
<keyword evidence="2 4" id="KW-0808">Transferase</keyword>
<dbReference type="GO" id="GO:0061542">
    <property type="term" value="F:3-demethylubiquinol 3-O-methyltransferase activity"/>
    <property type="evidence" value="ECO:0007669"/>
    <property type="project" value="UniProtKB-EC"/>
</dbReference>
<comment type="caution">
    <text evidence="4">The sequence shown here is derived from an EMBL/GenBank/DDBJ whole genome shotgun (WGS) entry which is preliminary data.</text>
</comment>
<reference evidence="5" key="1">
    <citation type="journal article" date="2019" name="Int. J. Syst. Evol. Microbiol.">
        <title>The Global Catalogue of Microorganisms (GCM) 10K type strain sequencing project: providing services to taxonomists for standard genome sequencing and annotation.</title>
        <authorList>
            <consortium name="The Broad Institute Genomics Platform"/>
            <consortium name="The Broad Institute Genome Sequencing Center for Infectious Disease"/>
            <person name="Wu L."/>
            <person name="Ma J."/>
        </authorList>
    </citation>
    <scope>NUCLEOTIDE SEQUENCE [LARGE SCALE GENOMIC DNA]</scope>
    <source>
        <strain evidence="5">CCUG 52478</strain>
    </source>
</reference>
<dbReference type="PANTHER" id="PTHR43464:SF19">
    <property type="entry name" value="UBIQUINONE BIOSYNTHESIS O-METHYLTRANSFERASE, MITOCHONDRIAL"/>
    <property type="match status" value="1"/>
</dbReference>
<dbReference type="GO" id="GO:0102208">
    <property type="term" value="F:2-polyprenyl-6-hydroxyphenol methylase activity"/>
    <property type="evidence" value="ECO:0007669"/>
    <property type="project" value="UniProtKB-EC"/>
</dbReference>
<dbReference type="EC" id="2.1.1.64" evidence="4"/>
<dbReference type="EMBL" id="JBHTLX010000008">
    <property type="protein sequence ID" value="MFD1247650.1"/>
    <property type="molecule type" value="Genomic_DNA"/>
</dbReference>
<evidence type="ECO:0000256" key="2">
    <source>
        <dbReference type="ARBA" id="ARBA00022679"/>
    </source>
</evidence>
<keyword evidence="5" id="KW-1185">Reference proteome</keyword>
<protein>
    <submittedName>
        <fullName evidence="4">Class I SAM-dependent methyltransferase</fullName>
        <ecNumber evidence="4">2.1.1.222</ecNumber>
        <ecNumber evidence="4">2.1.1.64</ecNumber>
    </submittedName>
</protein>
<keyword evidence="1 4" id="KW-0489">Methyltransferase</keyword>
<organism evidence="4 5">
    <name type="scientific">Nocardioides ginsengisoli</name>
    <dbReference type="NCBI Taxonomy" id="363868"/>
    <lineage>
        <taxon>Bacteria</taxon>
        <taxon>Bacillati</taxon>
        <taxon>Actinomycetota</taxon>
        <taxon>Actinomycetes</taxon>
        <taxon>Propionibacteriales</taxon>
        <taxon>Nocardioidaceae</taxon>
        <taxon>Nocardioides</taxon>
    </lineage>
</organism>
<dbReference type="Gene3D" id="3.40.50.150">
    <property type="entry name" value="Vaccinia Virus protein VP39"/>
    <property type="match status" value="1"/>
</dbReference>
<dbReference type="CDD" id="cd02440">
    <property type="entry name" value="AdoMet_MTases"/>
    <property type="match status" value="1"/>
</dbReference>
<proteinExistence type="predicted"/>
<accession>A0ABW3VYJ7</accession>
<evidence type="ECO:0000313" key="5">
    <source>
        <dbReference type="Proteomes" id="UP001597229"/>
    </source>
</evidence>
<dbReference type="EC" id="2.1.1.222" evidence="4"/>